<dbReference type="AlphaFoldDB" id="A0A6J4V328"/>
<dbReference type="GO" id="GO:0070967">
    <property type="term" value="F:coenzyme F420 binding"/>
    <property type="evidence" value="ECO:0007669"/>
    <property type="project" value="TreeGrafter"/>
</dbReference>
<dbReference type="Pfam" id="PF01243">
    <property type="entry name" value="PNPOx_N"/>
    <property type="match status" value="1"/>
</dbReference>
<dbReference type="Gene3D" id="2.30.110.10">
    <property type="entry name" value="Electron Transport, Fmn-binding Protein, Chain A"/>
    <property type="match status" value="1"/>
</dbReference>
<dbReference type="GO" id="GO:0005829">
    <property type="term" value="C:cytosol"/>
    <property type="evidence" value="ECO:0007669"/>
    <property type="project" value="TreeGrafter"/>
</dbReference>
<accession>A0A6J4V328</accession>
<dbReference type="PANTHER" id="PTHR35176">
    <property type="entry name" value="HEME OXYGENASE HI_0854-RELATED"/>
    <property type="match status" value="1"/>
</dbReference>
<feature type="domain" description="Pyridoxamine 5'-phosphate oxidase N-terminal" evidence="2">
    <location>
        <begin position="8"/>
        <end position="126"/>
    </location>
</feature>
<protein>
    <recommendedName>
        <fullName evidence="2">Pyridoxamine 5'-phosphate oxidase N-terminal domain-containing protein</fullName>
    </recommendedName>
</protein>
<evidence type="ECO:0000259" key="2">
    <source>
        <dbReference type="Pfam" id="PF01243"/>
    </source>
</evidence>
<gene>
    <name evidence="3" type="ORF">AVDCRST_MAG18-1626</name>
</gene>
<name>A0A6J4V328_9BACT</name>
<dbReference type="GO" id="GO:0016627">
    <property type="term" value="F:oxidoreductase activity, acting on the CH-CH group of donors"/>
    <property type="evidence" value="ECO:0007669"/>
    <property type="project" value="TreeGrafter"/>
</dbReference>
<dbReference type="InterPro" id="IPR011576">
    <property type="entry name" value="Pyridox_Oxase_N"/>
</dbReference>
<evidence type="ECO:0000256" key="1">
    <source>
        <dbReference type="ARBA" id="ARBA00023002"/>
    </source>
</evidence>
<evidence type="ECO:0000313" key="3">
    <source>
        <dbReference type="EMBL" id="CAA9567598.1"/>
    </source>
</evidence>
<proteinExistence type="predicted"/>
<keyword evidence="1" id="KW-0560">Oxidoreductase</keyword>
<dbReference type="InterPro" id="IPR012349">
    <property type="entry name" value="Split_barrel_FMN-bd"/>
</dbReference>
<dbReference type="InterPro" id="IPR052019">
    <property type="entry name" value="F420H2_bilvrd_red/Heme_oxyg"/>
</dbReference>
<sequence length="139" mass="15396">MAEMSVAERDAFLREARIGTLATLDANSGPVAIPIWYEWDGARARMFTSVRSPKVARVRRDGRVCLTVAEPVGVPEAWVAIEGVATIEEGTGFALAQRLAPRYYPAEQAERTLAAWERVAQDWATIVIEPRRIRSSAPE</sequence>
<dbReference type="EMBL" id="CADCWN010000122">
    <property type="protein sequence ID" value="CAA9567598.1"/>
    <property type="molecule type" value="Genomic_DNA"/>
</dbReference>
<dbReference type="PANTHER" id="PTHR35176:SF6">
    <property type="entry name" value="HEME OXYGENASE HI_0854-RELATED"/>
    <property type="match status" value="1"/>
</dbReference>
<dbReference type="SUPFAM" id="SSF50475">
    <property type="entry name" value="FMN-binding split barrel"/>
    <property type="match status" value="1"/>
</dbReference>
<organism evidence="3">
    <name type="scientific">uncultured Thermomicrobiales bacterium</name>
    <dbReference type="NCBI Taxonomy" id="1645740"/>
    <lineage>
        <taxon>Bacteria</taxon>
        <taxon>Pseudomonadati</taxon>
        <taxon>Thermomicrobiota</taxon>
        <taxon>Thermomicrobia</taxon>
        <taxon>Thermomicrobiales</taxon>
        <taxon>environmental samples</taxon>
    </lineage>
</organism>
<reference evidence="3" key="1">
    <citation type="submission" date="2020-02" db="EMBL/GenBank/DDBJ databases">
        <authorList>
            <person name="Meier V. D."/>
        </authorList>
    </citation>
    <scope>NUCLEOTIDE SEQUENCE</scope>
    <source>
        <strain evidence="3">AVDCRST_MAG18</strain>
    </source>
</reference>